<dbReference type="RefSeq" id="WP_091933673.1">
    <property type="nucleotide sequence ID" value="NZ_FOUJ01000001.1"/>
</dbReference>
<accession>A0A1I4PUG0</accession>
<dbReference type="OrthoDB" id="120252at2157"/>
<protein>
    <submittedName>
        <fullName evidence="2">HD domain-containing protein</fullName>
    </submittedName>
</protein>
<dbReference type="EMBL" id="FOUJ01000001">
    <property type="protein sequence ID" value="SFM31429.1"/>
    <property type="molecule type" value="Genomic_DNA"/>
</dbReference>
<keyword evidence="3" id="KW-1185">Reference proteome</keyword>
<dbReference type="SMART" id="SM00471">
    <property type="entry name" value="HDc"/>
    <property type="match status" value="1"/>
</dbReference>
<dbReference type="GO" id="GO:0008893">
    <property type="term" value="F:guanosine-3',5'-bis(diphosphate) 3'-diphosphatase activity"/>
    <property type="evidence" value="ECO:0007669"/>
    <property type="project" value="TreeGrafter"/>
</dbReference>
<dbReference type="Gene3D" id="1.10.3210.10">
    <property type="entry name" value="Hypothetical protein af1432"/>
    <property type="match status" value="1"/>
</dbReference>
<dbReference type="STRING" id="487685.SAMN04488696_0907"/>
<dbReference type="InterPro" id="IPR003607">
    <property type="entry name" value="HD/PDEase_dom"/>
</dbReference>
<dbReference type="InterPro" id="IPR052194">
    <property type="entry name" value="MESH1"/>
</dbReference>
<reference evidence="3" key="1">
    <citation type="submission" date="2016-10" db="EMBL/GenBank/DDBJ databases">
        <authorList>
            <person name="Varghese N."/>
            <person name="Submissions S."/>
        </authorList>
    </citation>
    <scope>NUCLEOTIDE SEQUENCE [LARGE SCALE GENOMIC DNA]</scope>
    <source>
        <strain evidence="3">Mob M</strain>
    </source>
</reference>
<dbReference type="PANTHER" id="PTHR46246:SF1">
    <property type="entry name" value="GUANOSINE-3',5'-BIS(DIPHOSPHATE) 3'-PYROPHOSPHOHYDROLASE MESH1"/>
    <property type="match status" value="1"/>
</dbReference>
<proteinExistence type="predicted"/>
<evidence type="ECO:0000259" key="1">
    <source>
        <dbReference type="SMART" id="SM00471"/>
    </source>
</evidence>
<dbReference type="PANTHER" id="PTHR46246">
    <property type="entry name" value="GUANOSINE-3',5'-BIS(DIPHOSPHATE) 3'-PYROPHOSPHOHYDROLASE MESH1"/>
    <property type="match status" value="1"/>
</dbReference>
<dbReference type="Proteomes" id="UP000198535">
    <property type="component" value="Unassembled WGS sequence"/>
</dbReference>
<dbReference type="Pfam" id="PF13328">
    <property type="entry name" value="HD_4"/>
    <property type="match status" value="1"/>
</dbReference>
<dbReference type="AlphaFoldDB" id="A0A1I4PUG0"/>
<dbReference type="SUPFAM" id="SSF109604">
    <property type="entry name" value="HD-domain/PDEase-like"/>
    <property type="match status" value="1"/>
</dbReference>
<evidence type="ECO:0000313" key="2">
    <source>
        <dbReference type="EMBL" id="SFM31429.1"/>
    </source>
</evidence>
<sequence length="287" mass="32907">MKIREIISQYCINTEKKGNGITIYTLDVPEPLETPEVFSYLDQLSEEPLRRIWASDAYRMIITEIDGKLTVYEHVRMANYRIQLTDLQEKYEVQKEADLTDLADAFAFAVGAHSYDLRKSGTLYISHPMDVASTLLKENASIELVMAGLLHDVVEDTDVDIGTIADKYGQQVADYVNAVTEPEELREPATGDKARTWKQRKEHTIMDIKSADRDVKLLSCADKLANIRDLISELRMQGEGFWDNFNAAKEEQEWYYRSMLEAFATGPQSIEDTHAYRELKVCVEELF</sequence>
<feature type="domain" description="HD/PDEase" evidence="1">
    <location>
        <begin position="120"/>
        <end position="236"/>
    </location>
</feature>
<name>A0A1I4PUG0_9EURY</name>
<organism evidence="2 3">
    <name type="scientific">Methanolobus profundi</name>
    <dbReference type="NCBI Taxonomy" id="487685"/>
    <lineage>
        <taxon>Archaea</taxon>
        <taxon>Methanobacteriati</taxon>
        <taxon>Methanobacteriota</taxon>
        <taxon>Stenosarchaea group</taxon>
        <taxon>Methanomicrobia</taxon>
        <taxon>Methanosarcinales</taxon>
        <taxon>Methanosarcinaceae</taxon>
        <taxon>Methanolobus</taxon>
    </lineage>
</organism>
<evidence type="ECO:0000313" key="3">
    <source>
        <dbReference type="Proteomes" id="UP000198535"/>
    </source>
</evidence>
<gene>
    <name evidence="2" type="ORF">SAMN04488696_0907</name>
</gene>